<comment type="caution">
    <text evidence="1">The sequence shown here is derived from an EMBL/GenBank/DDBJ whole genome shotgun (WGS) entry which is preliminary data.</text>
</comment>
<keyword evidence="2" id="KW-1185">Reference proteome</keyword>
<evidence type="ECO:0000313" key="2">
    <source>
        <dbReference type="Proteomes" id="UP000704467"/>
    </source>
</evidence>
<accession>A0ABX1DPU1</accession>
<proteinExistence type="predicted"/>
<evidence type="ECO:0000313" key="1">
    <source>
        <dbReference type="EMBL" id="NKC03592.1"/>
    </source>
</evidence>
<dbReference type="Proteomes" id="UP000704467">
    <property type="component" value="Unassembled WGS sequence"/>
</dbReference>
<organism evidence="1 2">
    <name type="scientific">Brucella haematophila</name>
    <dbReference type="NCBI Taxonomy" id="419474"/>
    <lineage>
        <taxon>Bacteria</taxon>
        <taxon>Pseudomonadati</taxon>
        <taxon>Pseudomonadota</taxon>
        <taxon>Alphaproteobacteria</taxon>
        <taxon>Hyphomicrobiales</taxon>
        <taxon>Brucellaceae</taxon>
        <taxon>Brucella/Ochrobactrum group</taxon>
        <taxon>Brucella</taxon>
    </lineage>
</organism>
<gene>
    <name evidence="1" type="ORF">HED55_10535</name>
</gene>
<reference evidence="1 2" key="1">
    <citation type="submission" date="2020-03" db="EMBL/GenBank/DDBJ databases">
        <title>Whole genome sequencing of clinical and environmental type strains of Ochrobactrum.</title>
        <authorList>
            <person name="Dharne M."/>
        </authorList>
    </citation>
    <scope>NUCLEOTIDE SEQUENCE [LARGE SCALE GENOMIC DNA]</scope>
    <source>
        <strain evidence="1 2">CIP 109452</strain>
    </source>
</reference>
<protein>
    <submittedName>
        <fullName evidence="1">Uncharacterized protein</fullName>
    </submittedName>
</protein>
<dbReference type="EMBL" id="JAAVLN010000001">
    <property type="protein sequence ID" value="NKC03592.1"/>
    <property type="molecule type" value="Genomic_DNA"/>
</dbReference>
<name>A0ABX1DPU1_9HYPH</name>
<sequence>MTRYQGSRGVGIINVRAKPGHKTRGLLTAGNLVLECALGKGASALSSARATAQRL</sequence>